<proteinExistence type="predicted"/>
<sequence length="70" mass="7647">MPSPRSSAFEVFHYGARASAPRVVAATTASSVSARWWRSVIEHGAAAIPLRASTATLHQRRPRAAHRQCH</sequence>
<reference evidence="1" key="1">
    <citation type="submission" date="2018-12" db="EMBL/GenBank/DDBJ databases">
        <authorList>
            <person name="Jadhav K."/>
            <person name="Kushwaha B."/>
            <person name="Jadhav I."/>
        </authorList>
    </citation>
    <scope>NUCLEOTIDE SEQUENCE [LARGE SCALE GENOMIC DNA]</scope>
    <source>
        <strain evidence="1">SBS 10</strain>
    </source>
</reference>
<dbReference type="EMBL" id="RXHI01000006">
    <property type="protein sequence ID" value="RUA22940.1"/>
    <property type="molecule type" value="Genomic_DNA"/>
</dbReference>
<organism evidence="1">
    <name type="scientific">Billgrantia gudaonensis</name>
    <dbReference type="NCBI Taxonomy" id="376427"/>
    <lineage>
        <taxon>Bacteria</taxon>
        <taxon>Pseudomonadati</taxon>
        <taxon>Pseudomonadota</taxon>
        <taxon>Gammaproteobacteria</taxon>
        <taxon>Oceanospirillales</taxon>
        <taxon>Halomonadaceae</taxon>
        <taxon>Billgrantia</taxon>
    </lineage>
</organism>
<accession>A0A3S0QG64</accession>
<name>A0A3S0QG64_9GAMM</name>
<comment type="caution">
    <text evidence="1">The sequence shown here is derived from an EMBL/GenBank/DDBJ whole genome shotgun (WGS) entry which is preliminary data.</text>
</comment>
<gene>
    <name evidence="1" type="ORF">DSL92_02525</name>
</gene>
<dbReference type="AlphaFoldDB" id="A0A3S0QG64"/>
<protein>
    <submittedName>
        <fullName evidence="1">Uncharacterized protein</fullName>
    </submittedName>
</protein>
<evidence type="ECO:0000313" key="1">
    <source>
        <dbReference type="EMBL" id="RUA22940.1"/>
    </source>
</evidence>